<dbReference type="EMBL" id="GEDG01040524">
    <property type="protein sequence ID" value="JAP06696.1"/>
    <property type="molecule type" value="Transcribed_RNA"/>
</dbReference>
<evidence type="ECO:0000313" key="1">
    <source>
        <dbReference type="EMBL" id="JAP06696.1"/>
    </source>
</evidence>
<feature type="non-terminal residue" evidence="1">
    <location>
        <position position="1"/>
    </location>
</feature>
<protein>
    <submittedName>
        <fullName evidence="1">Putative ovule protein</fullName>
    </submittedName>
</protein>
<organism evidence="1">
    <name type="scientific">Solanum chacoense</name>
    <name type="common">Chaco potato</name>
    <dbReference type="NCBI Taxonomy" id="4108"/>
    <lineage>
        <taxon>Eukaryota</taxon>
        <taxon>Viridiplantae</taxon>
        <taxon>Streptophyta</taxon>
        <taxon>Embryophyta</taxon>
        <taxon>Tracheophyta</taxon>
        <taxon>Spermatophyta</taxon>
        <taxon>Magnoliopsida</taxon>
        <taxon>eudicotyledons</taxon>
        <taxon>Gunneridae</taxon>
        <taxon>Pentapetalae</taxon>
        <taxon>asterids</taxon>
        <taxon>lamiids</taxon>
        <taxon>Solanales</taxon>
        <taxon>Solanaceae</taxon>
        <taxon>Solanoideae</taxon>
        <taxon>Solaneae</taxon>
        <taxon>Solanum</taxon>
    </lineage>
</organism>
<reference evidence="1" key="1">
    <citation type="submission" date="2015-12" db="EMBL/GenBank/DDBJ databases">
        <title>Gene expression during late stages of embryo sac development: a critical building block for successful pollen-pistil interactions.</title>
        <authorList>
            <person name="Liu Y."/>
            <person name="Joly V."/>
            <person name="Sabar M."/>
            <person name="Matton D.P."/>
        </authorList>
    </citation>
    <scope>NUCLEOTIDE SEQUENCE</scope>
</reference>
<sequence length="68" mass="7764">RKDASPLIIRKCLTAFQYNAFVSRIMSGENNCSEAVPVTLKCRFRLHGTANDHKLIFRVNITTIGRRN</sequence>
<accession>A0A0V0GFI9</accession>
<name>A0A0V0GFI9_SOLCH</name>
<dbReference type="AlphaFoldDB" id="A0A0V0GFI9"/>
<proteinExistence type="predicted"/>